<comment type="caution">
    <text evidence="1">The sequence shown here is derived from an EMBL/GenBank/DDBJ whole genome shotgun (WGS) entry which is preliminary data.</text>
</comment>
<keyword evidence="2" id="KW-1185">Reference proteome</keyword>
<accession>A0ACC2YMT7</accession>
<organism evidence="1 2">
    <name type="scientific">Coniosporium tulheliwenetii</name>
    <dbReference type="NCBI Taxonomy" id="3383036"/>
    <lineage>
        <taxon>Eukaryota</taxon>
        <taxon>Fungi</taxon>
        <taxon>Dikarya</taxon>
        <taxon>Ascomycota</taxon>
        <taxon>Pezizomycotina</taxon>
        <taxon>Dothideomycetes</taxon>
        <taxon>Dothideomycetes incertae sedis</taxon>
        <taxon>Coniosporium</taxon>
    </lineage>
</organism>
<proteinExistence type="predicted"/>
<evidence type="ECO:0000313" key="1">
    <source>
        <dbReference type="EMBL" id="KAJ9636423.1"/>
    </source>
</evidence>
<dbReference type="EMBL" id="JAPDRP010000025">
    <property type="protein sequence ID" value="KAJ9636423.1"/>
    <property type="molecule type" value="Genomic_DNA"/>
</dbReference>
<gene>
    <name evidence="1" type="ORF">H2199_008098</name>
</gene>
<name>A0ACC2YMT7_9PEZI</name>
<sequence length="384" mass="41200">MSRLLISIISIGSLFCPTLINASVLLPPPTGPFSVSLDTFELIDTSRPDPWNSTHTRRLMLSRFDPLSPHQCRRTCPIPYMPPGTAAFQDAAYGDLGIPIPPGTFGSLHLQLCCDAKKPKPHPHADWSRSSHPVLLFSPGMGFSRLFYSATASQVASQGYTVLTIDHTYDADVVEFPDGTLVTSALPVNITEEAVQKAAAVRVADVLFILDTLSPHRSHAAKKGKVGVFGHSLGGAAAAAAMHVDKRIRAGVNLDGQMVGDVATAGLERPFLLWGAGGHNSSTDATWASFKGVMERRGEWVKELELVDSAHLTFTDLPVLRDVFGFADLLPPQFGALIGSLKGERVVQILGAYVAAFFDFALKGKREGLLAGPSGAYPEVLFID</sequence>
<protein>
    <submittedName>
        <fullName evidence="1">Uncharacterized protein</fullName>
    </submittedName>
</protein>
<evidence type="ECO:0000313" key="2">
    <source>
        <dbReference type="Proteomes" id="UP001172680"/>
    </source>
</evidence>
<reference evidence="1" key="1">
    <citation type="submission" date="2022-10" db="EMBL/GenBank/DDBJ databases">
        <title>Culturing micro-colonial fungi from biological soil crusts in the Mojave desert and describing Neophaeococcomyces mojavensis, and introducing the new genera and species Taxawa tesnikishii.</title>
        <authorList>
            <person name="Kurbessoian T."/>
            <person name="Stajich J.E."/>
        </authorList>
    </citation>
    <scope>NUCLEOTIDE SEQUENCE</scope>
    <source>
        <strain evidence="1">JES_115</strain>
    </source>
</reference>
<dbReference type="Proteomes" id="UP001172680">
    <property type="component" value="Unassembled WGS sequence"/>
</dbReference>